<dbReference type="InterPro" id="IPR005158">
    <property type="entry name" value="BTAD"/>
</dbReference>
<keyword evidence="3 5" id="KW-0238">DNA-binding</keyword>
<feature type="DNA-binding region" description="OmpR/PhoB-type" evidence="5">
    <location>
        <begin position="6"/>
        <end position="104"/>
    </location>
</feature>
<dbReference type="PRINTS" id="PR00364">
    <property type="entry name" value="DISEASERSIST"/>
</dbReference>
<keyword evidence="4" id="KW-0804">Transcription</keyword>
<dbReference type="InterPro" id="IPR002182">
    <property type="entry name" value="NB-ARC"/>
</dbReference>
<evidence type="ECO:0000259" key="6">
    <source>
        <dbReference type="PROSITE" id="PS51755"/>
    </source>
</evidence>
<keyword evidence="2" id="KW-0805">Transcription regulation</keyword>
<evidence type="ECO:0000313" key="7">
    <source>
        <dbReference type="EMBL" id="MDX8048574.1"/>
    </source>
</evidence>
<dbReference type="SUPFAM" id="SSF46894">
    <property type="entry name" value="C-terminal effector domain of the bipartite response regulators"/>
    <property type="match status" value="1"/>
</dbReference>
<dbReference type="Pfam" id="PF00931">
    <property type="entry name" value="NB-ARC"/>
    <property type="match status" value="1"/>
</dbReference>
<dbReference type="Gene3D" id="1.25.40.10">
    <property type="entry name" value="Tetratricopeptide repeat domain"/>
    <property type="match status" value="3"/>
</dbReference>
<dbReference type="InterPro" id="IPR016032">
    <property type="entry name" value="Sig_transdc_resp-reg_C-effctor"/>
</dbReference>
<evidence type="ECO:0000256" key="5">
    <source>
        <dbReference type="PROSITE-ProRule" id="PRU01091"/>
    </source>
</evidence>
<dbReference type="InterPro" id="IPR001867">
    <property type="entry name" value="OmpR/PhoB-type_DNA-bd"/>
</dbReference>
<dbReference type="SMART" id="SM00862">
    <property type="entry name" value="Trans_reg_C"/>
    <property type="match status" value="1"/>
</dbReference>
<reference evidence="7 8" key="1">
    <citation type="submission" date="2023-11" db="EMBL/GenBank/DDBJ databases">
        <title>Lentzea sokolovensis, sp. nov., Lentzea kristufkii, sp. nov., and Lentzea miocenensis, sp. nov., rare actinobacteria from Sokolov Coal Basin, Miocene lacustrine sediment, Czech Republic.</title>
        <authorList>
            <person name="Lara A."/>
            <person name="Kotroba L."/>
            <person name="Nouioui I."/>
            <person name="Neumann-Schaal M."/>
            <person name="Mast Y."/>
            <person name="Chronakova A."/>
        </authorList>
    </citation>
    <scope>NUCLEOTIDE SEQUENCE [LARGE SCALE GENOMIC DNA]</scope>
    <source>
        <strain evidence="7 8">BCCO 10_0798</strain>
    </source>
</reference>
<name>A0ABU4TK11_9PSEU</name>
<sequence>MRDRLPEVVMSGGFRFGVLGPLEAFDGSRPLAVRTAKLRALLALLLIRANEVVRVEELADRLWGDSPPANAKRTLQVYVMRLRALLGDDRELIRTTPGGYQLTVEPGAVDLVAFRRMVATARATTDLAARAALLRDADALWRGTPLVDVQATYVVAHVTPALAEERLHAVELRLDADLELGEHSAVIGELRALVSAHPVRERMWAQLITALWRSGRQADALAAYQDVRRVLAEELGVDPGPELLQLHATVLAGGEGVAEPAATPVPMQLPLDLRGFVGRTELTEWVTTRVRACADATSVVVLSGPPGVGKTALAVHVAHQVREHFPDGQLFADLRGYDEQPPLTAEQVLNQFLRGTGIPAERIPLDVDEQAALFRSVVAGRRMLVVLDNAADAEHVRKLLPADGGCAALVTSRDPLRGLVVTHGARSLTVDVFDSAEAEQLLVDVVGPELVQTEPLAAAELVALCTHLPLALRIAAANITGSISEYVAELRGQGLAALSVAGDARVAVSAAFDLSYAALDPLAQQAFRLLARIPGDDFGTEVAAVLISASPVTAATVLRVLTDAHLVLRIAPGRFRFHDLIRNYAAALPDQRGVDSVYDWYLTRALGAAQHLYPEMLPCSPATTFRTAEDALTWLHAERANLVAAICHAADHGPHPMAWQLTDALRGYFWLQTNGTDWAVAAHAGLRAAVGNPRAQALMHHSLGTLYASFHHHGVALEEYDQALLIASNHDFPRVVHATRNNIGVLRQDMGQPAVAITEYSLALVVQRAAGHLAAEATTLVNLGSAFWEMGDLARARATFDEALLRLGETDAHQARVEVQDSLARVHLDRGDLAQAHDHASRALASAAHHPRLAAEAHNTLGAVCLRLGLSDDAVNHHSRAFDVARSLGHRRAEAAALLGMAEALSAAGRDADSLEMCRRAQSLVVSSGVRSRVGRVLTALAAAHLRLGNAPAAVVDGWRAVLAHREHGHRLGEARALRVYADAVGAVSGEEQARPHREMAAELFASLGVDVVPNPV</sequence>
<dbReference type="PANTHER" id="PTHR35807:SF1">
    <property type="entry name" value="TRANSCRIPTIONAL REGULATOR REDD"/>
    <property type="match status" value="1"/>
</dbReference>
<evidence type="ECO:0000256" key="3">
    <source>
        <dbReference type="ARBA" id="ARBA00023125"/>
    </source>
</evidence>
<dbReference type="Proteomes" id="UP001271792">
    <property type="component" value="Unassembled WGS sequence"/>
</dbReference>
<proteinExistence type="inferred from homology"/>
<comment type="caution">
    <text evidence="7">The sequence shown here is derived from an EMBL/GenBank/DDBJ whole genome shotgun (WGS) entry which is preliminary data.</text>
</comment>
<dbReference type="SUPFAM" id="SSF52540">
    <property type="entry name" value="P-loop containing nucleoside triphosphate hydrolases"/>
    <property type="match status" value="1"/>
</dbReference>
<dbReference type="InterPro" id="IPR036388">
    <property type="entry name" value="WH-like_DNA-bd_sf"/>
</dbReference>
<accession>A0ABU4TK11</accession>
<dbReference type="SUPFAM" id="SSF48452">
    <property type="entry name" value="TPR-like"/>
    <property type="match status" value="3"/>
</dbReference>
<gene>
    <name evidence="7" type="ORF">SK571_04220</name>
</gene>
<dbReference type="SMART" id="SM00028">
    <property type="entry name" value="TPR"/>
    <property type="match status" value="8"/>
</dbReference>
<dbReference type="EMBL" id="JAXAVV010000002">
    <property type="protein sequence ID" value="MDX8048574.1"/>
    <property type="molecule type" value="Genomic_DNA"/>
</dbReference>
<comment type="similarity">
    <text evidence="1">Belongs to the AfsR/DnrI/RedD regulatory family.</text>
</comment>
<dbReference type="Pfam" id="PF13424">
    <property type="entry name" value="TPR_12"/>
    <property type="match status" value="2"/>
</dbReference>
<evidence type="ECO:0000256" key="1">
    <source>
        <dbReference type="ARBA" id="ARBA00005820"/>
    </source>
</evidence>
<evidence type="ECO:0000256" key="4">
    <source>
        <dbReference type="ARBA" id="ARBA00023163"/>
    </source>
</evidence>
<protein>
    <submittedName>
        <fullName evidence="7">BTAD domain-containing putative transcriptional regulator</fullName>
    </submittedName>
</protein>
<reference evidence="7 8" key="2">
    <citation type="submission" date="2023-11" db="EMBL/GenBank/DDBJ databases">
        <authorList>
            <person name="Lara A.C."/>
            <person name="Chronakova A."/>
        </authorList>
    </citation>
    <scope>NUCLEOTIDE SEQUENCE [LARGE SCALE GENOMIC DNA]</scope>
    <source>
        <strain evidence="7 8">BCCO 10_0798</strain>
    </source>
</reference>
<dbReference type="PANTHER" id="PTHR35807">
    <property type="entry name" value="TRANSCRIPTIONAL REGULATOR REDD-RELATED"/>
    <property type="match status" value="1"/>
</dbReference>
<dbReference type="InterPro" id="IPR019734">
    <property type="entry name" value="TPR_rpt"/>
</dbReference>
<evidence type="ECO:0000313" key="8">
    <source>
        <dbReference type="Proteomes" id="UP001271792"/>
    </source>
</evidence>
<dbReference type="InterPro" id="IPR051677">
    <property type="entry name" value="AfsR-DnrI-RedD_regulator"/>
</dbReference>
<dbReference type="Pfam" id="PF03704">
    <property type="entry name" value="BTAD"/>
    <property type="match status" value="1"/>
</dbReference>
<dbReference type="CDD" id="cd15831">
    <property type="entry name" value="BTAD"/>
    <property type="match status" value="1"/>
</dbReference>
<evidence type="ECO:0000256" key="2">
    <source>
        <dbReference type="ARBA" id="ARBA00023015"/>
    </source>
</evidence>
<keyword evidence="8" id="KW-1185">Reference proteome</keyword>
<dbReference type="Gene3D" id="3.40.50.300">
    <property type="entry name" value="P-loop containing nucleotide triphosphate hydrolases"/>
    <property type="match status" value="1"/>
</dbReference>
<feature type="domain" description="OmpR/PhoB-type" evidence="6">
    <location>
        <begin position="6"/>
        <end position="104"/>
    </location>
</feature>
<dbReference type="InterPro" id="IPR027417">
    <property type="entry name" value="P-loop_NTPase"/>
</dbReference>
<organism evidence="7 8">
    <name type="scientific">Lentzea kristufekii</name>
    <dbReference type="NCBI Taxonomy" id="3095430"/>
    <lineage>
        <taxon>Bacteria</taxon>
        <taxon>Bacillati</taxon>
        <taxon>Actinomycetota</taxon>
        <taxon>Actinomycetes</taxon>
        <taxon>Pseudonocardiales</taxon>
        <taxon>Pseudonocardiaceae</taxon>
        <taxon>Lentzea</taxon>
    </lineage>
</organism>
<dbReference type="RefSeq" id="WP_319982691.1">
    <property type="nucleotide sequence ID" value="NZ_JAXAVV010000002.1"/>
</dbReference>
<dbReference type="InterPro" id="IPR011990">
    <property type="entry name" value="TPR-like_helical_dom_sf"/>
</dbReference>
<dbReference type="PROSITE" id="PS51755">
    <property type="entry name" value="OMPR_PHOB"/>
    <property type="match status" value="1"/>
</dbReference>
<dbReference type="Gene3D" id="1.10.10.10">
    <property type="entry name" value="Winged helix-like DNA-binding domain superfamily/Winged helix DNA-binding domain"/>
    <property type="match status" value="1"/>
</dbReference>
<dbReference type="Pfam" id="PF00486">
    <property type="entry name" value="Trans_reg_C"/>
    <property type="match status" value="1"/>
</dbReference>
<dbReference type="SMART" id="SM01043">
    <property type="entry name" value="BTAD"/>
    <property type="match status" value="1"/>
</dbReference>